<feature type="domain" description="Endonuclease GajA/Old nuclease/RecF-like AAA" evidence="1">
    <location>
        <begin position="542"/>
        <end position="699"/>
    </location>
</feature>
<dbReference type="InterPro" id="IPR036086">
    <property type="entry name" value="ParB/Sulfiredoxin_sf"/>
</dbReference>
<evidence type="ECO:0000259" key="1">
    <source>
        <dbReference type="Pfam" id="PF13175"/>
    </source>
</evidence>
<sequence>MITDTAKDNPRNTKTSRNLKNLYLDPNNYRFVDNENHKFVNEENLLDAQVQKRTRTFIEGRGQENIRDLLASLKANGYLEVDLIQVRELGENRYLVLEGNRRVTALKVLQEAYDNGYDIGNLDPSIFRSVPFEIHSKEESEKHLIVMGLKHISGNKKWSTFNQSKLLYDFLKPYEKSPREEYINKENELINSLGITKHRLRSMLRVYNLIQLYKLSDYSEQFSPDMVGIFEEIMKKPVLKNWLGWNDSGYFASNKINLERLFSWISKTEIYSEPVDNEDDEEGNDYNNGDDYKELEPIITKSLEIRDLALFIENEHALKVMEDERSLARGLVSSGSVDKQNYQNALSSLSESLRNLATYRSLIGADDTKILDDAKDSLSKIIPKKNSLNIEGGNFTTVFEYGVKSHFEKIKIHKYKKLKNFEINGLNRINIFAGFNNTAKTTFLEAVYLLTQRNDMASQFKLIRQKNKFLSLSPVFLNAVFQDVISIDGRFNDVDVSVRMTKFDEPKVDKKDDYIASYKLTSQIDGTEISNLVHTYVHESMTRISDQVSHLCASSFKSPYFYDIEDSITDYNRSVELKVTSLDGTSQTAINLVIDFMKRVEASIVDIRYTEEMDVKRFLVESKYSTERSFDLTTYGEGIQRIFYIALAFASCRNGVILIDEFETAIHFSLLKEFTQLTQELAETFNVQVFLTSHSRECIEAFIENGYKTEQITGFQMINDGRKITSKRIEGERFKYLVENIALDIRG</sequence>
<name>A0A486NAW2_KLEPN</name>
<dbReference type="RefSeq" id="WP_065904714.1">
    <property type="nucleotide sequence ID" value="NZ_CABWVC010000002.1"/>
</dbReference>
<dbReference type="PANTHER" id="PTHR43581:SF4">
    <property type="entry name" value="ATP_GTP PHOSPHATASE"/>
    <property type="match status" value="1"/>
</dbReference>
<dbReference type="Pfam" id="PF13175">
    <property type="entry name" value="AAA_15"/>
    <property type="match status" value="1"/>
</dbReference>
<gene>
    <name evidence="2" type="ORF">SAMEA4873647_01456</name>
</gene>
<dbReference type="PANTHER" id="PTHR43581">
    <property type="entry name" value="ATP/GTP PHOSPHATASE"/>
    <property type="match status" value="1"/>
</dbReference>
<evidence type="ECO:0000313" key="2">
    <source>
        <dbReference type="EMBL" id="VGL52006.1"/>
    </source>
</evidence>
<dbReference type="EMBL" id="CAAHCR010000001">
    <property type="protein sequence ID" value="VGL52006.1"/>
    <property type="molecule type" value="Genomic_DNA"/>
</dbReference>
<protein>
    <submittedName>
        <fullName evidence="2">Predicted ATPase</fullName>
    </submittedName>
</protein>
<dbReference type="InterPro" id="IPR051396">
    <property type="entry name" value="Bact_Antivir_Def_Nuclease"/>
</dbReference>
<dbReference type="AlphaFoldDB" id="A0A486NAW2"/>
<organism evidence="2">
    <name type="scientific">Klebsiella pneumoniae</name>
    <dbReference type="NCBI Taxonomy" id="573"/>
    <lineage>
        <taxon>Bacteria</taxon>
        <taxon>Pseudomonadati</taxon>
        <taxon>Pseudomonadota</taxon>
        <taxon>Gammaproteobacteria</taxon>
        <taxon>Enterobacterales</taxon>
        <taxon>Enterobacteriaceae</taxon>
        <taxon>Klebsiella/Raoultella group</taxon>
        <taxon>Klebsiella</taxon>
        <taxon>Klebsiella pneumoniae complex</taxon>
    </lineage>
</organism>
<dbReference type="Gene3D" id="3.40.50.300">
    <property type="entry name" value="P-loop containing nucleotide triphosphate hydrolases"/>
    <property type="match status" value="1"/>
</dbReference>
<reference evidence="2" key="1">
    <citation type="submission" date="2019-03" db="EMBL/GenBank/DDBJ databases">
        <authorList>
            <consortium name="Pathogen Informatics"/>
        </authorList>
    </citation>
    <scope>NUCLEOTIDE SEQUENCE</scope>
    <source>
        <strain evidence="2">5012STDY7626445</strain>
    </source>
</reference>
<dbReference type="InterPro" id="IPR027417">
    <property type="entry name" value="P-loop_NTPase"/>
</dbReference>
<dbReference type="InterPro" id="IPR041685">
    <property type="entry name" value="AAA_GajA/Old/RecF-like"/>
</dbReference>
<dbReference type="SUPFAM" id="SSF52540">
    <property type="entry name" value="P-loop containing nucleoside triphosphate hydrolases"/>
    <property type="match status" value="1"/>
</dbReference>
<dbReference type="SUPFAM" id="SSF110849">
    <property type="entry name" value="ParB/Sulfiredoxin"/>
    <property type="match status" value="1"/>
</dbReference>
<accession>A0A486NAW2</accession>
<proteinExistence type="predicted"/>
<dbReference type="CDD" id="cd16387">
    <property type="entry name" value="ParB_N_Srx"/>
    <property type="match status" value="1"/>
</dbReference>